<dbReference type="Ensembl" id="ENSSTOT00000031383.1">
    <property type="protein sequence ID" value="ENSSTOP00000027756.1"/>
    <property type="gene ID" value="ENSSTOG00000003205.3"/>
</dbReference>
<reference evidence="3" key="1">
    <citation type="submission" date="2011-11" db="EMBL/GenBank/DDBJ databases">
        <title>The Draft Genome of Spermophilus tridecemlineatus.</title>
        <authorList>
            <consortium name="The Broad Institute Genome Assembly &amp; Analysis Group"/>
            <consortium name="Computational R&amp;D Group"/>
            <consortium name="and Sequencing Platform"/>
            <person name="Di Palma F."/>
            <person name="Alfoldi J."/>
            <person name="Johnson J."/>
            <person name="Berlin A."/>
            <person name="Gnerre S."/>
            <person name="Jaffe D."/>
            <person name="MacCallum I."/>
            <person name="Young S."/>
            <person name="Walker B.J."/>
            <person name="Lindblad-Toh K."/>
        </authorList>
    </citation>
    <scope>NUCLEOTIDE SEQUENCE [LARGE SCALE GENOMIC DNA]</scope>
</reference>
<dbReference type="InterPro" id="IPR043502">
    <property type="entry name" value="DNA/RNA_pol_sf"/>
</dbReference>
<dbReference type="AlphaFoldDB" id="A0A287D2F1"/>
<dbReference type="GO" id="GO:0005634">
    <property type="term" value="C:nucleus"/>
    <property type="evidence" value="ECO:0007669"/>
    <property type="project" value="TreeGrafter"/>
</dbReference>
<dbReference type="GO" id="GO:0003887">
    <property type="term" value="F:DNA-directed DNA polymerase activity"/>
    <property type="evidence" value="ECO:0007669"/>
    <property type="project" value="TreeGrafter"/>
</dbReference>
<keyword evidence="3" id="KW-1185">Reference proteome</keyword>
<proteinExistence type="predicted"/>
<protein>
    <recommendedName>
        <fullName evidence="1">UmuC domain-containing protein</fullName>
    </recommendedName>
</protein>
<dbReference type="EMBL" id="AGTP01055226">
    <property type="status" value="NOT_ANNOTATED_CDS"/>
    <property type="molecule type" value="Genomic_DNA"/>
</dbReference>
<evidence type="ECO:0000313" key="2">
    <source>
        <dbReference type="Ensembl" id="ENSSTOP00000027756.1"/>
    </source>
</evidence>
<evidence type="ECO:0000313" key="3">
    <source>
        <dbReference type="Proteomes" id="UP000005215"/>
    </source>
</evidence>
<dbReference type="InterPro" id="IPR050116">
    <property type="entry name" value="DNA_polymerase-Y"/>
</dbReference>
<evidence type="ECO:0000259" key="1">
    <source>
        <dbReference type="PROSITE" id="PS50173"/>
    </source>
</evidence>
<dbReference type="Pfam" id="PF00817">
    <property type="entry name" value="IMS"/>
    <property type="match status" value="1"/>
</dbReference>
<dbReference type="Proteomes" id="UP000005215">
    <property type="component" value="Unassembled WGS sequence"/>
</dbReference>
<dbReference type="Gene3D" id="1.10.150.810">
    <property type="match status" value="1"/>
</dbReference>
<dbReference type="Gene3D" id="3.40.1170.60">
    <property type="match status" value="1"/>
</dbReference>
<reference evidence="2" key="2">
    <citation type="submission" date="2025-08" db="UniProtKB">
        <authorList>
            <consortium name="Ensembl"/>
        </authorList>
    </citation>
    <scope>IDENTIFICATION</scope>
</reference>
<sequence length="153" mass="17824">MYSTKEKNDNDKDDLLLRMGLNDNKAGMEGLDKEKINKIIMDATKGSKYYGNELKKEKQVNQRIKNMMQQKAQINSQQLRKAQLQVDKFAMELEQGRDLNNTIVHVDMDAFYAAVEMRDNPELKDKPIAVGSMSMLVSKQRSKTEREFHSMFW</sequence>
<dbReference type="PANTHER" id="PTHR11076">
    <property type="entry name" value="DNA REPAIR POLYMERASE UMUC / TRANSFERASE FAMILY MEMBER"/>
    <property type="match status" value="1"/>
</dbReference>
<accession>A0A287D2F1</accession>
<feature type="domain" description="UmuC" evidence="1">
    <location>
        <begin position="103"/>
        <end position="142"/>
    </location>
</feature>
<gene>
    <name evidence="2" type="primary">Polk</name>
</gene>
<dbReference type="PANTHER" id="PTHR11076:SF33">
    <property type="entry name" value="DNA POLYMERASE KAPPA"/>
    <property type="match status" value="1"/>
</dbReference>
<dbReference type="PROSITE" id="PS50173">
    <property type="entry name" value="UMUC"/>
    <property type="match status" value="1"/>
</dbReference>
<name>A0A287D2F1_ICTTR</name>
<reference evidence="2" key="3">
    <citation type="submission" date="2025-09" db="UniProtKB">
        <authorList>
            <consortium name="Ensembl"/>
        </authorList>
    </citation>
    <scope>IDENTIFICATION</scope>
</reference>
<dbReference type="FunFam" id="1.10.150.810:FF:000002">
    <property type="entry name" value="Polymerase (DNA directed) kappa"/>
    <property type="match status" value="1"/>
</dbReference>
<dbReference type="GO" id="GO:0006281">
    <property type="term" value="P:DNA repair"/>
    <property type="evidence" value="ECO:0007669"/>
    <property type="project" value="InterPro"/>
</dbReference>
<dbReference type="SUPFAM" id="SSF56672">
    <property type="entry name" value="DNA/RNA polymerases"/>
    <property type="match status" value="1"/>
</dbReference>
<dbReference type="GO" id="GO:0042276">
    <property type="term" value="P:error-prone translesion synthesis"/>
    <property type="evidence" value="ECO:0007669"/>
    <property type="project" value="TreeGrafter"/>
</dbReference>
<dbReference type="InterPro" id="IPR001126">
    <property type="entry name" value="UmuC"/>
</dbReference>
<organism evidence="2 3">
    <name type="scientific">Ictidomys tridecemlineatus</name>
    <name type="common">Thirteen-lined ground squirrel</name>
    <name type="synonym">Spermophilus tridecemlineatus</name>
    <dbReference type="NCBI Taxonomy" id="43179"/>
    <lineage>
        <taxon>Eukaryota</taxon>
        <taxon>Metazoa</taxon>
        <taxon>Chordata</taxon>
        <taxon>Craniata</taxon>
        <taxon>Vertebrata</taxon>
        <taxon>Euteleostomi</taxon>
        <taxon>Mammalia</taxon>
        <taxon>Eutheria</taxon>
        <taxon>Euarchontoglires</taxon>
        <taxon>Glires</taxon>
        <taxon>Rodentia</taxon>
        <taxon>Sciuromorpha</taxon>
        <taxon>Sciuridae</taxon>
        <taxon>Xerinae</taxon>
        <taxon>Marmotini</taxon>
        <taxon>Ictidomys</taxon>
    </lineage>
</organism>
<dbReference type="GeneTree" id="ENSGT00940000156667"/>